<evidence type="ECO:0000313" key="1">
    <source>
        <dbReference type="Proteomes" id="UP000790787"/>
    </source>
</evidence>
<name>A0AC58T4V3_TOBAC</name>
<reference evidence="1" key="1">
    <citation type="journal article" date="2014" name="Nat. Commun.">
        <title>The tobacco genome sequence and its comparison with those of tomato and potato.</title>
        <authorList>
            <person name="Sierro N."/>
            <person name="Battey J.N."/>
            <person name="Ouadi S."/>
            <person name="Bakaher N."/>
            <person name="Bovet L."/>
            <person name="Willig A."/>
            <person name="Goepfert S."/>
            <person name="Peitsch M.C."/>
            <person name="Ivanov N.V."/>
        </authorList>
    </citation>
    <scope>NUCLEOTIDE SEQUENCE [LARGE SCALE GENOMIC DNA]</scope>
</reference>
<organism evidence="1 2">
    <name type="scientific">Nicotiana tabacum</name>
    <name type="common">Common tobacco</name>
    <dbReference type="NCBI Taxonomy" id="4097"/>
    <lineage>
        <taxon>Eukaryota</taxon>
        <taxon>Viridiplantae</taxon>
        <taxon>Streptophyta</taxon>
        <taxon>Embryophyta</taxon>
        <taxon>Tracheophyta</taxon>
        <taxon>Spermatophyta</taxon>
        <taxon>Magnoliopsida</taxon>
        <taxon>eudicotyledons</taxon>
        <taxon>Gunneridae</taxon>
        <taxon>Pentapetalae</taxon>
        <taxon>asterids</taxon>
        <taxon>lamiids</taxon>
        <taxon>Solanales</taxon>
        <taxon>Solanaceae</taxon>
        <taxon>Nicotianoideae</taxon>
        <taxon>Nicotianeae</taxon>
        <taxon>Nicotiana</taxon>
    </lineage>
</organism>
<protein>
    <submittedName>
        <fullName evidence="2">Mitochondrial protein AtMg00860</fullName>
    </submittedName>
</protein>
<sequence length="220" mass="25371">MINISGLFYEFWRRKSYSKLFKCEFWTSELAFLGHIVSDEGVKVDPGKIQDIFEWKPPKSPTIIRSFLGLAGYYRRFIKGFSIISSPLTKFFRKDIMFAWEDKCQEGFEKLKSLLTKARILTLPTEEKECVIYSDASYHGLGCVLMQEGQVVAYASRKLKSHELNYPIHDIELAAIVFALKIWRRKANVVADALSRKSFADLSLSPLPKFHLKTIGMIEL</sequence>
<proteinExistence type="predicted"/>
<dbReference type="Proteomes" id="UP000790787">
    <property type="component" value="Chromosome 18"/>
</dbReference>
<keyword evidence="1" id="KW-1185">Reference proteome</keyword>
<reference evidence="2" key="2">
    <citation type="submission" date="2025-08" db="UniProtKB">
        <authorList>
            <consortium name="RefSeq"/>
        </authorList>
    </citation>
    <scope>IDENTIFICATION</scope>
    <source>
        <tissue evidence="2">Leaf</tissue>
    </source>
</reference>
<dbReference type="RefSeq" id="XP_075092251.1">
    <property type="nucleotide sequence ID" value="XM_075236150.1"/>
</dbReference>
<evidence type="ECO:0000313" key="2">
    <source>
        <dbReference type="RefSeq" id="XP_075092251.1"/>
    </source>
</evidence>
<gene>
    <name evidence="2" type="primary">LOC142172516</name>
</gene>
<accession>A0AC58T4V3</accession>